<dbReference type="HOGENOM" id="CLU_2979551_0_0_1"/>
<dbReference type="AlphaFoldDB" id="E5A337"/>
<evidence type="ECO:0000313" key="2">
    <source>
        <dbReference type="Proteomes" id="UP000002668"/>
    </source>
</evidence>
<protein>
    <submittedName>
        <fullName evidence="1">Predicted protein</fullName>
    </submittedName>
</protein>
<evidence type="ECO:0000313" key="1">
    <source>
        <dbReference type="EMBL" id="CBX98050.1"/>
    </source>
</evidence>
<organism evidence="2">
    <name type="scientific">Leptosphaeria maculans (strain JN3 / isolate v23.1.3 / race Av1-4-5-6-7-8)</name>
    <name type="common">Blackleg fungus</name>
    <name type="synonym">Phoma lingam</name>
    <dbReference type="NCBI Taxonomy" id="985895"/>
    <lineage>
        <taxon>Eukaryota</taxon>
        <taxon>Fungi</taxon>
        <taxon>Dikarya</taxon>
        <taxon>Ascomycota</taxon>
        <taxon>Pezizomycotina</taxon>
        <taxon>Dothideomycetes</taxon>
        <taxon>Pleosporomycetidae</taxon>
        <taxon>Pleosporales</taxon>
        <taxon>Pleosporineae</taxon>
        <taxon>Leptosphaeriaceae</taxon>
        <taxon>Plenodomus</taxon>
        <taxon>Plenodomus lingam/Leptosphaeria maculans species complex</taxon>
    </lineage>
</organism>
<gene>
    <name evidence="1" type="ORF">LEMA_uP094590.1</name>
</gene>
<reference evidence="2" key="1">
    <citation type="journal article" date="2011" name="Nat. Commun.">
        <title>Effector diversification within compartments of the Leptosphaeria maculans genome affected by Repeat-Induced Point mutations.</title>
        <authorList>
            <person name="Rouxel T."/>
            <person name="Grandaubert J."/>
            <person name="Hane J.K."/>
            <person name="Hoede C."/>
            <person name="van de Wouw A.P."/>
            <person name="Couloux A."/>
            <person name="Dominguez V."/>
            <person name="Anthouard V."/>
            <person name="Bally P."/>
            <person name="Bourras S."/>
            <person name="Cozijnsen A.J."/>
            <person name="Ciuffetti L.M."/>
            <person name="Degrave A."/>
            <person name="Dilmaghani A."/>
            <person name="Duret L."/>
            <person name="Fudal I."/>
            <person name="Goodwin S.B."/>
            <person name="Gout L."/>
            <person name="Glaser N."/>
            <person name="Linglin J."/>
            <person name="Kema G.H.J."/>
            <person name="Lapalu N."/>
            <person name="Lawrence C.B."/>
            <person name="May K."/>
            <person name="Meyer M."/>
            <person name="Ollivier B."/>
            <person name="Poulain J."/>
            <person name="Schoch C.L."/>
            <person name="Simon A."/>
            <person name="Spatafora J.W."/>
            <person name="Stachowiak A."/>
            <person name="Turgeon B.G."/>
            <person name="Tyler B.M."/>
            <person name="Vincent D."/>
            <person name="Weissenbach J."/>
            <person name="Amselem J."/>
            <person name="Quesneville H."/>
            <person name="Oliver R.P."/>
            <person name="Wincker P."/>
            <person name="Balesdent M.-H."/>
            <person name="Howlett B.J."/>
        </authorList>
    </citation>
    <scope>NUCLEOTIDE SEQUENCE [LARGE SCALE GENOMIC DNA]</scope>
    <source>
        <strain evidence="2">JN3 / isolate v23.1.3 / race Av1-4-5-6-7-8</strain>
    </source>
</reference>
<name>E5A337_LEPMJ</name>
<accession>E5A337</accession>
<dbReference type="VEuPathDB" id="FungiDB:LEMA_uP094590.1"/>
<dbReference type="InParanoid" id="E5A337"/>
<proteinExistence type="predicted"/>
<keyword evidence="2" id="KW-1185">Reference proteome</keyword>
<sequence>MTVIPKRQLRYEARRLRNATNSTSRYPFQALASSLEICRIRGVSGPSDNACAMLQDAR</sequence>
<dbReference type="Proteomes" id="UP000002668">
    <property type="component" value="Genome"/>
</dbReference>
<dbReference type="EMBL" id="FP929133">
    <property type="protein sequence ID" value="CBX98050.1"/>
    <property type="molecule type" value="Genomic_DNA"/>
</dbReference>